<evidence type="ECO:0000256" key="9">
    <source>
        <dbReference type="ARBA" id="ARBA00022984"/>
    </source>
</evidence>
<evidence type="ECO:0000313" key="16">
    <source>
        <dbReference type="EMBL" id="MFC0470108.1"/>
    </source>
</evidence>
<keyword evidence="7" id="KW-0812">Transmembrane</keyword>
<evidence type="ECO:0000256" key="10">
    <source>
        <dbReference type="ARBA" id="ARBA00022989"/>
    </source>
</evidence>
<dbReference type="PANTHER" id="PTHR30627:SF2">
    <property type="entry name" value="PEPTIDOGLYCAN D,D-TRANSPEPTIDASE MRDA"/>
    <property type="match status" value="1"/>
</dbReference>
<evidence type="ECO:0000256" key="2">
    <source>
        <dbReference type="ARBA" id="ARBA00004236"/>
    </source>
</evidence>
<dbReference type="InterPro" id="IPR012338">
    <property type="entry name" value="Beta-lactam/transpept-like"/>
</dbReference>
<protein>
    <recommendedName>
        <fullName evidence="5">serine-type D-Ala-D-Ala carboxypeptidase</fullName>
        <ecNumber evidence="5">3.4.16.4</ecNumber>
    </recommendedName>
</protein>
<evidence type="ECO:0000256" key="1">
    <source>
        <dbReference type="ARBA" id="ARBA00004167"/>
    </source>
</evidence>
<dbReference type="PANTHER" id="PTHR30627">
    <property type="entry name" value="PEPTIDOGLYCAN D,D-TRANSPEPTIDASE"/>
    <property type="match status" value="1"/>
</dbReference>
<keyword evidence="11" id="KW-0472">Membrane</keyword>
<dbReference type="Pfam" id="PF00905">
    <property type="entry name" value="Transpeptidase"/>
    <property type="match status" value="1"/>
</dbReference>
<comment type="caution">
    <text evidence="16">The sequence shown here is derived from an EMBL/GenBank/DDBJ whole genome shotgun (WGS) entry which is preliminary data.</text>
</comment>
<evidence type="ECO:0000259" key="14">
    <source>
        <dbReference type="Pfam" id="PF00905"/>
    </source>
</evidence>
<dbReference type="Gene3D" id="3.90.1310.10">
    <property type="entry name" value="Penicillin-binding protein 2a (Domain 2)"/>
    <property type="match status" value="1"/>
</dbReference>
<keyword evidence="12" id="KW-0961">Cell wall biogenesis/degradation</keyword>
<keyword evidence="9" id="KW-0573">Peptidoglycan synthesis</keyword>
<evidence type="ECO:0000256" key="13">
    <source>
        <dbReference type="ARBA" id="ARBA00034000"/>
    </source>
</evidence>
<evidence type="ECO:0000256" key="3">
    <source>
        <dbReference type="ARBA" id="ARBA00004752"/>
    </source>
</evidence>
<evidence type="ECO:0000256" key="4">
    <source>
        <dbReference type="ARBA" id="ARBA00007171"/>
    </source>
</evidence>
<comment type="catalytic activity">
    <reaction evidence="13">
        <text>Preferential cleavage: (Ac)2-L-Lys-D-Ala-|-D-Ala. Also transpeptidation of peptidyl-alanyl moieties that are N-acyl substituents of D-alanine.</text>
        <dbReference type="EC" id="3.4.16.4"/>
    </reaction>
</comment>
<comment type="subcellular location">
    <subcellularLocation>
        <location evidence="2">Cell membrane</location>
    </subcellularLocation>
    <subcellularLocation>
        <location evidence="1">Membrane</location>
        <topology evidence="1">Single-pass membrane protein</topology>
    </subcellularLocation>
</comment>
<evidence type="ECO:0000256" key="11">
    <source>
        <dbReference type="ARBA" id="ARBA00023136"/>
    </source>
</evidence>
<name>A0ABV6K9W5_9BACI</name>
<evidence type="ECO:0000256" key="12">
    <source>
        <dbReference type="ARBA" id="ARBA00023316"/>
    </source>
</evidence>
<organism evidence="16 17">
    <name type="scientific">Halalkalibacter kiskunsagensis</name>
    <dbReference type="NCBI Taxonomy" id="1548599"/>
    <lineage>
        <taxon>Bacteria</taxon>
        <taxon>Bacillati</taxon>
        <taxon>Bacillota</taxon>
        <taxon>Bacilli</taxon>
        <taxon>Bacillales</taxon>
        <taxon>Bacillaceae</taxon>
        <taxon>Halalkalibacter</taxon>
    </lineage>
</organism>
<accession>A0ABV6K9W5</accession>
<feature type="domain" description="Penicillin-binding protein transpeptidase" evidence="14">
    <location>
        <begin position="341"/>
        <end position="671"/>
    </location>
</feature>
<keyword evidence="6" id="KW-1003">Cell membrane</keyword>
<comment type="pathway">
    <text evidence="3">Cell wall biogenesis; peptidoglycan biosynthesis.</text>
</comment>
<dbReference type="Gene3D" id="3.40.710.10">
    <property type="entry name" value="DD-peptidase/beta-lactamase superfamily"/>
    <property type="match status" value="1"/>
</dbReference>
<dbReference type="RefSeq" id="WP_335961379.1">
    <property type="nucleotide sequence ID" value="NZ_JAXBLX010000016.1"/>
</dbReference>
<dbReference type="Gene3D" id="1.10.10.1230">
    <property type="entry name" value="Penicillin-binding protein, N-terminal non-catalytic domain, head sub-domain"/>
    <property type="match status" value="1"/>
</dbReference>
<dbReference type="SUPFAM" id="SSF56519">
    <property type="entry name" value="Penicillin binding protein dimerisation domain"/>
    <property type="match status" value="1"/>
</dbReference>
<comment type="similarity">
    <text evidence="4">Belongs to the transpeptidase family.</text>
</comment>
<evidence type="ECO:0000256" key="5">
    <source>
        <dbReference type="ARBA" id="ARBA00012448"/>
    </source>
</evidence>
<keyword evidence="17" id="KW-1185">Reference proteome</keyword>
<evidence type="ECO:0000256" key="6">
    <source>
        <dbReference type="ARBA" id="ARBA00022475"/>
    </source>
</evidence>
<evidence type="ECO:0000256" key="8">
    <source>
        <dbReference type="ARBA" id="ARBA00022960"/>
    </source>
</evidence>
<dbReference type="InterPro" id="IPR036138">
    <property type="entry name" value="PBP_dimer_sf"/>
</dbReference>
<gene>
    <name evidence="16" type="ORF">ACFFHM_06120</name>
</gene>
<dbReference type="Proteomes" id="UP001589838">
    <property type="component" value="Unassembled WGS sequence"/>
</dbReference>
<evidence type="ECO:0000256" key="7">
    <source>
        <dbReference type="ARBA" id="ARBA00022692"/>
    </source>
</evidence>
<evidence type="ECO:0000313" key="17">
    <source>
        <dbReference type="Proteomes" id="UP001589838"/>
    </source>
</evidence>
<proteinExistence type="inferred from homology"/>
<sequence length="698" mass="78480">MKKKNKQKKKNHLTFRLNVLFFVVFLLFSGLILRLGFVQIVEGESFVSELASTTNSTARIDAPRGVMYDRFGNVVVDNQLELSVTYTNPSRTTKAQTMLDIAKDLEPLIDIDTDRVIERDIRDYILINMTEKERYELVSREERSKLESASEEYQLEVESIPQEQIDSISEKDLRVLAIFREMARGYANSPQRIKQRITEEEAHVISENLDRLPGIDILRDSSRSYPYGDAFRSFFGSTSTIPREKLDYYLSRGYDRSDLVGTSFLEAQYEEALRGKKAVVESIMERQGSKTIDKEVKERLGQRGNDLVLTIDMELQQKLEDIVEYEVRKTGYSYIKDRSAYAVLMNPRTGDILAMAGFTGEGELRTDHIGNVNNMYEMGSSVKAASVLTGFQSGVAQPGTSFNDRPIILPSTEPKKSWRTFGWLDDRRALEQSSNVYMFEIGMRMANCHYTAPNTRCGWTTGSIDRAYNEVRNSFSQFGLGTETGIDLPSYSSGLIGGSEIPGNLLDLMIGQYDNYTPLQLAQYIATVANDGYRMEPRLVREIREPSTNPNEQGAIIQKFEPKILNRVDMSDAHINRVQQGLRDVMTRGTASGMFANAPYQPAGKTGTAEVTVTVGQGENRRSIAGNTQSLVGYAPYNNPEIAFAVIVPDIKLDSRGGRAGVAQEISKKALEAYFDLQDVRNGPTPVDEPILEEINID</sequence>
<dbReference type="EC" id="3.4.16.4" evidence="5"/>
<dbReference type="EMBL" id="JBHLUX010000017">
    <property type="protein sequence ID" value="MFC0470108.1"/>
    <property type="molecule type" value="Genomic_DNA"/>
</dbReference>
<keyword evidence="10" id="KW-1133">Transmembrane helix</keyword>
<keyword evidence="8" id="KW-0133">Cell shape</keyword>
<dbReference type="InterPro" id="IPR005311">
    <property type="entry name" value="PBP_dimer"/>
</dbReference>
<dbReference type="Pfam" id="PF03717">
    <property type="entry name" value="PBP_dimer"/>
    <property type="match status" value="1"/>
</dbReference>
<dbReference type="InterPro" id="IPR050515">
    <property type="entry name" value="Beta-lactam/transpept"/>
</dbReference>
<dbReference type="SUPFAM" id="SSF56601">
    <property type="entry name" value="beta-lactamase/transpeptidase-like"/>
    <property type="match status" value="1"/>
</dbReference>
<dbReference type="InterPro" id="IPR001460">
    <property type="entry name" value="PCN-bd_Tpept"/>
</dbReference>
<evidence type="ECO:0000259" key="15">
    <source>
        <dbReference type="Pfam" id="PF03717"/>
    </source>
</evidence>
<reference evidence="16 17" key="1">
    <citation type="submission" date="2024-09" db="EMBL/GenBank/DDBJ databases">
        <authorList>
            <person name="Sun Q."/>
            <person name="Mori K."/>
        </authorList>
    </citation>
    <scope>NUCLEOTIDE SEQUENCE [LARGE SCALE GENOMIC DNA]</scope>
    <source>
        <strain evidence="16 17">NCAIM B.02610</strain>
    </source>
</reference>
<feature type="domain" description="Penicillin-binding protein dimerisation" evidence="15">
    <location>
        <begin position="60"/>
        <end position="289"/>
    </location>
</feature>